<dbReference type="Pfam" id="PF15924">
    <property type="entry name" value="ALG11_N"/>
    <property type="match status" value="1"/>
</dbReference>
<feature type="transmembrane region" description="Helical" evidence="14">
    <location>
        <begin position="316"/>
        <end position="338"/>
    </location>
</feature>
<feature type="transmembrane region" description="Helical" evidence="14">
    <location>
        <begin position="129"/>
        <end position="153"/>
    </location>
</feature>
<comment type="pathway">
    <text evidence="2">Protein modification; protein glycosylation.</text>
</comment>
<keyword evidence="9 14" id="KW-1133">Transmembrane helix</keyword>
<dbReference type="Pfam" id="PF00534">
    <property type="entry name" value="Glycos_transf_1"/>
    <property type="match status" value="1"/>
</dbReference>
<keyword evidence="5" id="KW-0328">Glycosyltransferase</keyword>
<organism evidence="17 18">
    <name type="scientific">Trichosporon asahii var. asahii (strain ATCC 90039 / CBS 2479 / JCM 2466 / KCTC 7840 / NBRC 103889/ NCYC 2677 / UAMH 7654)</name>
    <name type="common">Yeast</name>
    <dbReference type="NCBI Taxonomy" id="1186058"/>
    <lineage>
        <taxon>Eukaryota</taxon>
        <taxon>Fungi</taxon>
        <taxon>Dikarya</taxon>
        <taxon>Basidiomycota</taxon>
        <taxon>Agaricomycotina</taxon>
        <taxon>Tremellomycetes</taxon>
        <taxon>Trichosporonales</taxon>
        <taxon>Trichosporonaceae</taxon>
        <taxon>Trichosporon</taxon>
    </lineage>
</organism>
<keyword evidence="6" id="KW-0808">Transferase</keyword>
<comment type="subcellular location">
    <subcellularLocation>
        <location evidence="1">Endoplasmic reticulum membrane</location>
        <topology evidence="1">Single-pass membrane protein</topology>
    </subcellularLocation>
</comment>
<feature type="transmembrane region" description="Helical" evidence="14">
    <location>
        <begin position="190"/>
        <end position="208"/>
    </location>
</feature>
<evidence type="ECO:0000256" key="10">
    <source>
        <dbReference type="ARBA" id="ARBA00023136"/>
    </source>
</evidence>
<reference evidence="17 18" key="1">
    <citation type="journal article" date="2012" name="Eukaryot. Cell">
        <title>Draft genome sequence of CBS 2479, the standard type strain of Trichosporon asahii.</title>
        <authorList>
            <person name="Yang R.Y."/>
            <person name="Li H.T."/>
            <person name="Zhu H."/>
            <person name="Zhou G.P."/>
            <person name="Wang M."/>
            <person name="Wang L."/>
        </authorList>
    </citation>
    <scope>NUCLEOTIDE SEQUENCE [LARGE SCALE GENOMIC DNA]</scope>
    <source>
        <strain evidence="18">ATCC 90039 / CBS 2479 / JCM 2466 / KCTC 7840 / NCYC 2677 / UAMH 7654</strain>
    </source>
</reference>
<dbReference type="AlphaFoldDB" id="J4U6F0"/>
<gene>
    <name evidence="17" type="ORF">A1Q1_05864</name>
</gene>
<evidence type="ECO:0000256" key="7">
    <source>
        <dbReference type="ARBA" id="ARBA00022692"/>
    </source>
</evidence>
<dbReference type="Proteomes" id="UP000002748">
    <property type="component" value="Unassembled WGS sequence"/>
</dbReference>
<evidence type="ECO:0000256" key="9">
    <source>
        <dbReference type="ARBA" id="ARBA00022989"/>
    </source>
</evidence>
<dbReference type="PANTHER" id="PTHR45919:SF1">
    <property type="entry name" value="GDP-MAN:MAN(3)GLCNAC(2)-PP-DOL ALPHA-1,2-MANNOSYLTRANSFERASE"/>
    <property type="match status" value="1"/>
</dbReference>
<evidence type="ECO:0000256" key="5">
    <source>
        <dbReference type="ARBA" id="ARBA00022676"/>
    </source>
</evidence>
<feature type="transmembrane region" description="Helical" evidence="14">
    <location>
        <begin position="165"/>
        <end position="184"/>
    </location>
</feature>
<evidence type="ECO:0000313" key="17">
    <source>
        <dbReference type="EMBL" id="EJT45715.1"/>
    </source>
</evidence>
<feature type="domain" description="ALG11 mannosyltransferase N-terminal" evidence="16">
    <location>
        <begin position="379"/>
        <end position="590"/>
    </location>
</feature>
<evidence type="ECO:0000256" key="8">
    <source>
        <dbReference type="ARBA" id="ARBA00022824"/>
    </source>
</evidence>
<proteinExistence type="predicted"/>
<dbReference type="EMBL" id="ALBS01000322">
    <property type="protein sequence ID" value="EJT45715.1"/>
    <property type="molecule type" value="Genomic_DNA"/>
</dbReference>
<dbReference type="OrthoDB" id="2276068at2759"/>
<evidence type="ECO:0000259" key="16">
    <source>
        <dbReference type="Pfam" id="PF15924"/>
    </source>
</evidence>
<evidence type="ECO:0000256" key="2">
    <source>
        <dbReference type="ARBA" id="ARBA00004922"/>
    </source>
</evidence>
<evidence type="ECO:0000313" key="18">
    <source>
        <dbReference type="Proteomes" id="UP000002748"/>
    </source>
</evidence>
<sequence length="879" mass="96788">MNELVAWAIFIGYFSIIFASFGFVFTSILSQKSPKALLEGKPFTFIRVAIGALICTWLFHGGEQIAVCAADIEWSYRNYARTQQQPTMGQWLVNTSLFEQAWRAVCDGIPNWWWSSFICTAAVNIKYPLAYMVLGQLVAISVAIALFITAMYTHEPTSVRPKAGIVLWFCLLDALLTMIVMPMFASTENFMPALLSIHLAVIVPLLFVPRSGKALLGMSWKILIPILVVLAGAVAMVNTSEVLRVISSGESIAEYLLENAASHPANSSVSFDVVWCVIAFVSWYLLKGSTTSALLKCGVMVAGAIAVLIYHVGVNWLLVGSVLPIFALLAFGILHLALTRLRARNEVHRAAVLGRLGIKEHGIVAGTTTVAPHMAKPRLVVGFWHPYCNAGGGGERVLWTAIQWIQREFPGVISLVYSGDYPEASKEEILAKINDRFSIDLNPATLAFVPLPARHLISDTYWKRFTLLGQSLGSVYLAFQGLCGKDGVWGDMFIDTMGYAFTLPFVRLITGGDVAIGSYTHYPTVSADMVKRVRERVAGVENNGAANSSLKTWAKLVYYRIFTTLYANALLFSEYTMTNSSWTQAHIQSLLSAGRRSFLAKLLLHDEGGAGPQFGNQDSAGQTELTNTSQCEVVYPPCDTTELEKLGDLETRDRELVSLAQFRPEKDHAKQLQALAILFEKHPEYKSGPGKVHVTLMGGSRGPADEARLTSLRELALELGLTDHVTFLVNAPYGEVVRQLGRASIGLNTMQDEHFGINVVEFMAAGLIPIVHASAGPLLDIVVPYEGQRTGFHATDAASFADAMHEVLSLSPEQQLRMRQAARKLASEKFSEAAFERGFAKGFHRLFRHVQEVENRQAEEAARSARRHEYLPAEHASQH</sequence>
<dbReference type="CDD" id="cd03806">
    <property type="entry name" value="GT4_ALG11-like"/>
    <property type="match status" value="1"/>
</dbReference>
<evidence type="ECO:0000256" key="4">
    <source>
        <dbReference type="ARBA" id="ARBA00022018"/>
    </source>
</evidence>
<keyword evidence="7 14" id="KW-0812">Transmembrane</keyword>
<keyword evidence="10 14" id="KW-0472">Membrane</keyword>
<feature type="transmembrane region" description="Helical" evidence="14">
    <location>
        <begin position="293"/>
        <end position="310"/>
    </location>
</feature>
<dbReference type="RefSeq" id="XP_014176548.1">
    <property type="nucleotide sequence ID" value="XM_014321073.1"/>
</dbReference>
<feature type="domain" description="Glycosyl transferase family 1" evidence="15">
    <location>
        <begin position="649"/>
        <end position="824"/>
    </location>
</feature>
<feature type="transmembrane region" description="Helical" evidence="14">
    <location>
        <begin position="269"/>
        <end position="286"/>
    </location>
</feature>
<dbReference type="InterPro" id="IPR031814">
    <property type="entry name" value="ALG11_N"/>
</dbReference>
<dbReference type="InterPro" id="IPR001296">
    <property type="entry name" value="Glyco_trans_1"/>
</dbReference>
<evidence type="ECO:0000256" key="11">
    <source>
        <dbReference type="ARBA" id="ARBA00032060"/>
    </source>
</evidence>
<evidence type="ECO:0000256" key="3">
    <source>
        <dbReference type="ARBA" id="ARBA00012645"/>
    </source>
</evidence>
<name>J4U6F0_TRIAS</name>
<dbReference type="GeneID" id="25989376"/>
<evidence type="ECO:0000256" key="13">
    <source>
        <dbReference type="ARBA" id="ARBA00045065"/>
    </source>
</evidence>
<dbReference type="EC" id="2.4.1.131" evidence="3"/>
<comment type="caution">
    <text evidence="17">The sequence shown here is derived from an EMBL/GenBank/DDBJ whole genome shotgun (WGS) entry which is preliminary data.</text>
</comment>
<dbReference type="KEGG" id="tasa:A1Q1_05864"/>
<evidence type="ECO:0000259" key="15">
    <source>
        <dbReference type="Pfam" id="PF00534"/>
    </source>
</evidence>
<evidence type="ECO:0000256" key="6">
    <source>
        <dbReference type="ARBA" id="ARBA00022679"/>
    </source>
</evidence>
<dbReference type="PANTHER" id="PTHR45919">
    <property type="entry name" value="GDP-MAN:MAN(3)GLCNAC(2)-PP-DOL ALPHA-1,2-MANNOSYLTRANSFERASE"/>
    <property type="match status" value="1"/>
</dbReference>
<protein>
    <recommendedName>
        <fullName evidence="4">GDP-Man:Man(3)GlcNAc(2)-PP-Dol alpha-1,2-mannosyltransferase</fullName>
        <ecNumber evidence="3">2.4.1.131</ecNumber>
    </recommendedName>
    <alternativeName>
        <fullName evidence="11">Asparagine-linked glycosylation protein 11</fullName>
    </alternativeName>
    <alternativeName>
        <fullName evidence="12">Glycolipid 2-alpha-mannosyltransferase</fullName>
    </alternativeName>
</protein>
<evidence type="ECO:0000256" key="1">
    <source>
        <dbReference type="ARBA" id="ARBA00004389"/>
    </source>
</evidence>
<dbReference type="Gene3D" id="3.40.50.2000">
    <property type="entry name" value="Glycogen Phosphorylase B"/>
    <property type="match status" value="1"/>
</dbReference>
<dbReference type="GO" id="GO:0006487">
    <property type="term" value="P:protein N-linked glycosylation"/>
    <property type="evidence" value="ECO:0007669"/>
    <property type="project" value="TreeGrafter"/>
</dbReference>
<dbReference type="InterPro" id="IPR038013">
    <property type="entry name" value="ALG11"/>
</dbReference>
<feature type="transmembrane region" description="Helical" evidence="14">
    <location>
        <begin position="6"/>
        <end position="30"/>
    </location>
</feature>
<dbReference type="VEuPathDB" id="FungiDB:A1Q1_05864"/>
<evidence type="ECO:0000256" key="14">
    <source>
        <dbReference type="SAM" id="Phobius"/>
    </source>
</evidence>
<evidence type="ECO:0000256" key="12">
    <source>
        <dbReference type="ARBA" id="ARBA00032515"/>
    </source>
</evidence>
<dbReference type="GO" id="GO:0005789">
    <property type="term" value="C:endoplasmic reticulum membrane"/>
    <property type="evidence" value="ECO:0007669"/>
    <property type="project" value="UniProtKB-SubCell"/>
</dbReference>
<comment type="catalytic activity">
    <reaction evidence="13">
        <text>an alpha-D-Man-(1-&gt;3)-[alpha-D-Man-(1-&gt;6)]-beta-D-Man-(1-&gt;4)-beta-D-GlcNAc-(1-&gt;4)-alpha-D-GlcNAc-diphospho-di-trans,poly-cis-dolichol + 2 GDP-alpha-D-mannose = an alpha-D-Man-(1-&gt;2)-alpha-D-Man-(1-&gt;2)-alpha-D-Man-(1-&gt;3)-[alpha-D-Man-(1-&gt;6)]-beta-D-Man-(1-&gt;4)-beta-D-GlcNAc-(1-&gt;4)-alpha-D-GlcNAc-diphospho-di-trans,poly-cis-dolichol + 2 GDP + 2 H(+)</text>
        <dbReference type="Rhea" id="RHEA:29523"/>
        <dbReference type="Rhea" id="RHEA-COMP:19515"/>
        <dbReference type="Rhea" id="RHEA-COMP:19516"/>
        <dbReference type="ChEBI" id="CHEBI:15378"/>
        <dbReference type="ChEBI" id="CHEBI:57527"/>
        <dbReference type="ChEBI" id="CHEBI:58189"/>
        <dbReference type="ChEBI" id="CHEBI:132511"/>
        <dbReference type="ChEBI" id="CHEBI:132515"/>
        <dbReference type="EC" id="2.4.1.131"/>
    </reaction>
    <physiologicalReaction direction="left-to-right" evidence="13">
        <dbReference type="Rhea" id="RHEA:29524"/>
    </physiologicalReaction>
</comment>
<accession>J4U6F0</accession>
<feature type="transmembrane region" description="Helical" evidence="14">
    <location>
        <begin position="220"/>
        <end position="237"/>
    </location>
</feature>
<dbReference type="HOGENOM" id="CLU_017896_0_0_1"/>
<dbReference type="SUPFAM" id="SSF53756">
    <property type="entry name" value="UDP-Glycosyltransferase/glycogen phosphorylase"/>
    <property type="match status" value="1"/>
</dbReference>
<dbReference type="GO" id="GO:0004377">
    <property type="term" value="F:GDP-Man:Man(3)GlcNAc(2)-PP-Dol alpha-1,2-mannosyltransferase activity"/>
    <property type="evidence" value="ECO:0007669"/>
    <property type="project" value="UniProtKB-EC"/>
</dbReference>
<keyword evidence="8" id="KW-0256">Endoplasmic reticulum</keyword>